<proteinExistence type="predicted"/>
<sequence length="87" mass="9224">MRPEAIFKVEPYGGKWAVVCEDEPLVVTETEADAARLAQGALVTLAPARPPRPSRPAAMVEPRSFSAESDDGPGPFGFPVTETGDGR</sequence>
<protein>
    <submittedName>
        <fullName evidence="2">Uncharacterized protein</fullName>
    </submittedName>
</protein>
<dbReference type="RefSeq" id="WP_111275240.1">
    <property type="nucleotide sequence ID" value="NZ_QFYS01000002.1"/>
</dbReference>
<reference evidence="2 3" key="1">
    <citation type="submission" date="2018-05" db="EMBL/GenBank/DDBJ databases">
        <authorList>
            <person name="Lanie J.A."/>
            <person name="Ng W.-L."/>
            <person name="Kazmierczak K.M."/>
            <person name="Andrzejewski T.M."/>
            <person name="Davidsen T.M."/>
            <person name="Wayne K.J."/>
            <person name="Tettelin H."/>
            <person name="Glass J.I."/>
            <person name="Rusch D."/>
            <person name="Podicherti R."/>
            <person name="Tsui H.-C.T."/>
            <person name="Winkler M.E."/>
        </authorList>
    </citation>
    <scope>NUCLEOTIDE SEQUENCE [LARGE SCALE GENOMIC DNA]</scope>
    <source>
        <strain evidence="2 3">BUT-10</strain>
    </source>
</reference>
<evidence type="ECO:0000313" key="2">
    <source>
        <dbReference type="EMBL" id="RAK67630.1"/>
    </source>
</evidence>
<organism evidence="2 3">
    <name type="scientific">Phenylobacterium kunshanense</name>
    <dbReference type="NCBI Taxonomy" id="1445034"/>
    <lineage>
        <taxon>Bacteria</taxon>
        <taxon>Pseudomonadati</taxon>
        <taxon>Pseudomonadota</taxon>
        <taxon>Alphaproteobacteria</taxon>
        <taxon>Caulobacterales</taxon>
        <taxon>Caulobacteraceae</taxon>
        <taxon>Phenylobacterium</taxon>
    </lineage>
</organism>
<evidence type="ECO:0000256" key="1">
    <source>
        <dbReference type="SAM" id="MobiDB-lite"/>
    </source>
</evidence>
<feature type="region of interest" description="Disordered" evidence="1">
    <location>
        <begin position="46"/>
        <end position="87"/>
    </location>
</feature>
<gene>
    <name evidence="2" type="ORF">DJ019_06915</name>
</gene>
<evidence type="ECO:0000313" key="3">
    <source>
        <dbReference type="Proteomes" id="UP000249524"/>
    </source>
</evidence>
<accession>A0A328BJY1</accession>
<keyword evidence="3" id="KW-1185">Reference proteome</keyword>
<dbReference type="Proteomes" id="UP000249524">
    <property type="component" value="Unassembled WGS sequence"/>
</dbReference>
<comment type="caution">
    <text evidence="2">The sequence shown here is derived from an EMBL/GenBank/DDBJ whole genome shotgun (WGS) entry which is preliminary data.</text>
</comment>
<dbReference type="EMBL" id="QFYS01000002">
    <property type="protein sequence ID" value="RAK67630.1"/>
    <property type="molecule type" value="Genomic_DNA"/>
</dbReference>
<dbReference type="AlphaFoldDB" id="A0A328BJY1"/>
<name>A0A328BJY1_9CAUL</name>